<proteinExistence type="predicted"/>
<dbReference type="STRING" id="200904.GCA_900168775_01036"/>
<dbReference type="InterPro" id="IPR050300">
    <property type="entry name" value="GDXG_lipolytic_enzyme"/>
</dbReference>
<evidence type="ECO:0000259" key="2">
    <source>
        <dbReference type="Pfam" id="PF20434"/>
    </source>
</evidence>
<dbReference type="GO" id="GO:0016787">
    <property type="term" value="F:hydrolase activity"/>
    <property type="evidence" value="ECO:0007669"/>
    <property type="project" value="UniProtKB-KW"/>
</dbReference>
<dbReference type="Pfam" id="PF20434">
    <property type="entry name" value="BD-FAE"/>
    <property type="match status" value="1"/>
</dbReference>
<dbReference type="Gene3D" id="3.40.50.1820">
    <property type="entry name" value="alpha/beta hydrolase"/>
    <property type="match status" value="1"/>
</dbReference>
<dbReference type="PANTHER" id="PTHR48081">
    <property type="entry name" value="AB HYDROLASE SUPERFAMILY PROTEIN C4A8.06C"/>
    <property type="match status" value="1"/>
</dbReference>
<name>A0A366E4X7_9BACI</name>
<sequence>MYTEKIKFYENRNDVTLTAYVLDDSSELLNGKRRPAILICPGGAYLNCSDREAEPVALRFVAMGYHAFVLRYSTYTGGSSQPLELNQEMSVNENITHPTPMREIGQAMLTIKEHAEDWLVDVEKIALCGFSAGAHNCAMYSVYWDKPIITEYFNERIEPVKPAATILGYGYYDHWLMRAMSQTPDDKHFFAMSNLAFSGYKEPDDNLMKEISPVLHVSASTPPMFLWATAADDLVPAQQTLRMAHALADNHIPYEVHIYEEGDHGLSLADQASARDNSQLNQHVSKWILEVETWLKRRIGIELTS</sequence>
<accession>A0A366E4X7</accession>
<dbReference type="Proteomes" id="UP000252254">
    <property type="component" value="Unassembled WGS sequence"/>
</dbReference>
<keyword evidence="4" id="KW-1185">Reference proteome</keyword>
<organism evidence="3 4">
    <name type="scientific">Paraliobacillus ryukyuensis</name>
    <dbReference type="NCBI Taxonomy" id="200904"/>
    <lineage>
        <taxon>Bacteria</taxon>
        <taxon>Bacillati</taxon>
        <taxon>Bacillota</taxon>
        <taxon>Bacilli</taxon>
        <taxon>Bacillales</taxon>
        <taxon>Bacillaceae</taxon>
        <taxon>Paraliobacillus</taxon>
    </lineage>
</organism>
<keyword evidence="1" id="KW-0378">Hydrolase</keyword>
<evidence type="ECO:0000313" key="4">
    <source>
        <dbReference type="Proteomes" id="UP000252254"/>
    </source>
</evidence>
<dbReference type="InterPro" id="IPR029058">
    <property type="entry name" value="AB_hydrolase_fold"/>
</dbReference>
<dbReference type="EMBL" id="QNRI01000007">
    <property type="protein sequence ID" value="RBO97145.1"/>
    <property type="molecule type" value="Genomic_DNA"/>
</dbReference>
<dbReference type="SUPFAM" id="SSF53474">
    <property type="entry name" value="alpha/beta-Hydrolases"/>
    <property type="match status" value="1"/>
</dbReference>
<reference evidence="3 4" key="1">
    <citation type="submission" date="2018-06" db="EMBL/GenBank/DDBJ databases">
        <title>Genomic Encyclopedia of Type Strains, Phase IV (KMG-IV): sequencing the most valuable type-strain genomes for metagenomic binning, comparative biology and taxonomic classification.</title>
        <authorList>
            <person name="Goeker M."/>
        </authorList>
    </citation>
    <scope>NUCLEOTIDE SEQUENCE [LARGE SCALE GENOMIC DNA]</scope>
    <source>
        <strain evidence="3 4">DSM 15140</strain>
    </source>
</reference>
<feature type="domain" description="BD-FAE-like" evidence="2">
    <location>
        <begin position="93"/>
        <end position="247"/>
    </location>
</feature>
<gene>
    <name evidence="3" type="ORF">DES48_10762</name>
</gene>
<dbReference type="InterPro" id="IPR049492">
    <property type="entry name" value="BD-FAE-like_dom"/>
</dbReference>
<dbReference type="AlphaFoldDB" id="A0A366E4X7"/>
<evidence type="ECO:0000256" key="1">
    <source>
        <dbReference type="ARBA" id="ARBA00022801"/>
    </source>
</evidence>
<protein>
    <submittedName>
        <fullName evidence="3">Acetyl esterase/lipase</fullName>
    </submittedName>
</protein>
<dbReference type="OrthoDB" id="9794725at2"/>
<dbReference type="PANTHER" id="PTHR48081:SF6">
    <property type="entry name" value="PEPTIDASE S9 PROLYL OLIGOPEPTIDASE CATALYTIC DOMAIN-CONTAINING PROTEIN"/>
    <property type="match status" value="1"/>
</dbReference>
<evidence type="ECO:0000313" key="3">
    <source>
        <dbReference type="EMBL" id="RBO97145.1"/>
    </source>
</evidence>
<dbReference type="RefSeq" id="WP_113869114.1">
    <property type="nucleotide sequence ID" value="NZ_BAABQN010000007.1"/>
</dbReference>
<comment type="caution">
    <text evidence="3">The sequence shown here is derived from an EMBL/GenBank/DDBJ whole genome shotgun (WGS) entry which is preliminary data.</text>
</comment>